<evidence type="ECO:0000313" key="3">
    <source>
        <dbReference type="Proteomes" id="UP000233551"/>
    </source>
</evidence>
<keyword evidence="3" id="KW-1185">Reference proteome</keyword>
<name>A0A2I0KDJ1_PUNGR</name>
<proteinExistence type="predicted"/>
<dbReference type="EMBL" id="PGOL01000663">
    <property type="protein sequence ID" value="PKI66601.1"/>
    <property type="molecule type" value="Genomic_DNA"/>
</dbReference>
<sequence>MQTQDMLSEADKFALVTCNEQNRLPSLVRFRAPVTRPRAQPSVHQRACARARARAASVTARKVLLQSPRAPVRLPNVPHVLPRACMHACTRDAPNVCPRIHALVTTHPRVRPRASKHPAPARAPNTTTARLAVRSKPSRVPNVHSSVQLSHPTLEHFPDSFLVSRG</sequence>
<organism evidence="2 3">
    <name type="scientific">Punica granatum</name>
    <name type="common">Pomegranate</name>
    <dbReference type="NCBI Taxonomy" id="22663"/>
    <lineage>
        <taxon>Eukaryota</taxon>
        <taxon>Viridiplantae</taxon>
        <taxon>Streptophyta</taxon>
        <taxon>Embryophyta</taxon>
        <taxon>Tracheophyta</taxon>
        <taxon>Spermatophyta</taxon>
        <taxon>Magnoliopsida</taxon>
        <taxon>eudicotyledons</taxon>
        <taxon>Gunneridae</taxon>
        <taxon>Pentapetalae</taxon>
        <taxon>rosids</taxon>
        <taxon>malvids</taxon>
        <taxon>Myrtales</taxon>
        <taxon>Lythraceae</taxon>
        <taxon>Punica</taxon>
    </lineage>
</organism>
<protein>
    <submittedName>
        <fullName evidence="2">Uncharacterized protein</fullName>
    </submittedName>
</protein>
<reference evidence="2 3" key="1">
    <citation type="submission" date="2017-11" db="EMBL/GenBank/DDBJ databases">
        <title>De-novo sequencing of pomegranate (Punica granatum L.) genome.</title>
        <authorList>
            <person name="Akparov Z."/>
            <person name="Amiraslanov A."/>
            <person name="Hajiyeva S."/>
            <person name="Abbasov M."/>
            <person name="Kaur K."/>
            <person name="Hamwieh A."/>
            <person name="Solovyev V."/>
            <person name="Salamov A."/>
            <person name="Braich B."/>
            <person name="Kosarev P."/>
            <person name="Mahmoud A."/>
            <person name="Hajiyev E."/>
            <person name="Babayeva S."/>
            <person name="Izzatullayeva V."/>
            <person name="Mammadov A."/>
            <person name="Mammadov A."/>
            <person name="Sharifova S."/>
            <person name="Ojaghi J."/>
            <person name="Eynullazada K."/>
            <person name="Bayramov B."/>
            <person name="Abdulazimova A."/>
            <person name="Shahmuradov I."/>
        </authorList>
    </citation>
    <scope>NUCLEOTIDE SEQUENCE [LARGE SCALE GENOMIC DNA]</scope>
    <source>
        <strain evidence="3">cv. AG2017</strain>
        <tissue evidence="2">Leaf</tissue>
    </source>
</reference>
<gene>
    <name evidence="2" type="ORF">CRG98_013010</name>
</gene>
<dbReference type="AlphaFoldDB" id="A0A2I0KDJ1"/>
<dbReference type="Proteomes" id="UP000233551">
    <property type="component" value="Unassembled WGS sequence"/>
</dbReference>
<feature type="compositionally biased region" description="Low complexity" evidence="1">
    <location>
        <begin position="118"/>
        <end position="128"/>
    </location>
</feature>
<evidence type="ECO:0000256" key="1">
    <source>
        <dbReference type="SAM" id="MobiDB-lite"/>
    </source>
</evidence>
<comment type="caution">
    <text evidence="2">The sequence shown here is derived from an EMBL/GenBank/DDBJ whole genome shotgun (WGS) entry which is preliminary data.</text>
</comment>
<accession>A0A2I0KDJ1</accession>
<feature type="region of interest" description="Disordered" evidence="1">
    <location>
        <begin position="109"/>
        <end position="128"/>
    </location>
</feature>
<evidence type="ECO:0000313" key="2">
    <source>
        <dbReference type="EMBL" id="PKI66601.1"/>
    </source>
</evidence>